<dbReference type="AlphaFoldDB" id="A0A178Z1X0"/>
<organism evidence="2 3">
    <name type="scientific">Fonsecaea erecta</name>
    <dbReference type="NCBI Taxonomy" id="1367422"/>
    <lineage>
        <taxon>Eukaryota</taxon>
        <taxon>Fungi</taxon>
        <taxon>Dikarya</taxon>
        <taxon>Ascomycota</taxon>
        <taxon>Pezizomycotina</taxon>
        <taxon>Eurotiomycetes</taxon>
        <taxon>Chaetothyriomycetidae</taxon>
        <taxon>Chaetothyriales</taxon>
        <taxon>Herpotrichiellaceae</taxon>
        <taxon>Fonsecaea</taxon>
    </lineage>
</organism>
<proteinExistence type="predicted"/>
<feature type="transmembrane region" description="Helical" evidence="1">
    <location>
        <begin position="102"/>
        <end position="121"/>
    </location>
</feature>
<protein>
    <submittedName>
        <fullName evidence="2">Uncharacterized protein</fullName>
    </submittedName>
</protein>
<reference evidence="2 3" key="1">
    <citation type="submission" date="2016-04" db="EMBL/GenBank/DDBJ databases">
        <title>Draft genome of Fonsecaea erecta CBS 125763.</title>
        <authorList>
            <person name="Weiss V.A."/>
            <person name="Vicente V.A."/>
            <person name="Raittz R.T."/>
            <person name="Moreno L.F."/>
            <person name="De Souza E.M."/>
            <person name="Pedrosa F.O."/>
            <person name="Steffens M.B."/>
            <person name="Faoro H."/>
            <person name="Tadra-Sfeir M.Z."/>
            <person name="Najafzadeh M.J."/>
            <person name="Felipe M.S."/>
            <person name="Teixeira M."/>
            <person name="Sun J."/>
            <person name="Xi L."/>
            <person name="Gomes R."/>
            <person name="De Azevedo C.M."/>
            <person name="Salgado C.G."/>
            <person name="Da Silva M.B."/>
            <person name="Nascimento M.F."/>
            <person name="Queiroz-Telles F."/>
            <person name="Attili D.S."/>
            <person name="Gorbushina A."/>
        </authorList>
    </citation>
    <scope>NUCLEOTIDE SEQUENCE [LARGE SCALE GENOMIC DNA]</scope>
    <source>
        <strain evidence="2 3">CBS 125763</strain>
    </source>
</reference>
<gene>
    <name evidence="2" type="ORF">AYL99_11988</name>
</gene>
<keyword evidence="3" id="KW-1185">Reference proteome</keyword>
<keyword evidence="1" id="KW-0812">Transmembrane</keyword>
<evidence type="ECO:0000313" key="2">
    <source>
        <dbReference type="EMBL" id="OAP53802.1"/>
    </source>
</evidence>
<dbReference type="GeneID" id="30016155"/>
<comment type="caution">
    <text evidence="2">The sequence shown here is derived from an EMBL/GenBank/DDBJ whole genome shotgun (WGS) entry which is preliminary data.</text>
</comment>
<dbReference type="EMBL" id="LVYI01000021">
    <property type="protein sequence ID" value="OAP53802.1"/>
    <property type="molecule type" value="Genomic_DNA"/>
</dbReference>
<keyword evidence="1" id="KW-0472">Membrane</keyword>
<accession>A0A178Z1X0</accession>
<sequence length="153" mass="16514">MDIVSMHSSSVEYVSRAYLTSMLLLLMMVLNTTGSIVHKVATTSGHSHLTSGINLRSYPSTTGWKFMPPLNTSTIMAVDDGTLLCLNIIDSTSDAVSSDNSLMVAFLIVLTSSLALFLLYLSCYACPVEVLSLVELILKLSKPHVEYMSATSG</sequence>
<name>A0A178Z1X0_9EURO</name>
<dbReference type="RefSeq" id="XP_018687169.1">
    <property type="nucleotide sequence ID" value="XM_018843492.1"/>
</dbReference>
<dbReference type="OrthoDB" id="4166682at2759"/>
<keyword evidence="1" id="KW-1133">Transmembrane helix</keyword>
<evidence type="ECO:0000313" key="3">
    <source>
        <dbReference type="Proteomes" id="UP000078343"/>
    </source>
</evidence>
<feature type="transmembrane region" description="Helical" evidence="1">
    <location>
        <begin position="17"/>
        <end position="37"/>
    </location>
</feature>
<evidence type="ECO:0000256" key="1">
    <source>
        <dbReference type="SAM" id="Phobius"/>
    </source>
</evidence>
<dbReference type="Proteomes" id="UP000078343">
    <property type="component" value="Unassembled WGS sequence"/>
</dbReference>